<dbReference type="EMBL" id="BQXS01011205">
    <property type="protein sequence ID" value="GKT36360.1"/>
    <property type="molecule type" value="Genomic_DNA"/>
</dbReference>
<accession>A0ABQ5KV80</accession>
<dbReference type="PROSITE" id="PS51450">
    <property type="entry name" value="LRR"/>
    <property type="match status" value="2"/>
</dbReference>
<keyword evidence="2" id="KW-0677">Repeat</keyword>
<dbReference type="SUPFAM" id="SSF52058">
    <property type="entry name" value="L domain-like"/>
    <property type="match status" value="1"/>
</dbReference>
<dbReference type="Gene3D" id="3.80.10.10">
    <property type="entry name" value="Ribonuclease Inhibitor"/>
    <property type="match status" value="1"/>
</dbReference>
<dbReference type="PANTHER" id="PTHR15454">
    <property type="entry name" value="NISCHARIN RELATED"/>
    <property type="match status" value="1"/>
</dbReference>
<organism evidence="3 4">
    <name type="scientific">Aduncisulcus paluster</name>
    <dbReference type="NCBI Taxonomy" id="2918883"/>
    <lineage>
        <taxon>Eukaryota</taxon>
        <taxon>Metamonada</taxon>
        <taxon>Carpediemonas-like organisms</taxon>
        <taxon>Aduncisulcus</taxon>
    </lineage>
</organism>
<comment type="caution">
    <text evidence="3">The sequence shown here is derived from an EMBL/GenBank/DDBJ whole genome shotgun (WGS) entry which is preliminary data.</text>
</comment>
<dbReference type="PANTHER" id="PTHR15454:SF73">
    <property type="entry name" value="DYNEIN AXONEMAL LIGHT CHAIN 1"/>
    <property type="match status" value="1"/>
</dbReference>
<dbReference type="InterPro" id="IPR032675">
    <property type="entry name" value="LRR_dom_sf"/>
</dbReference>
<dbReference type="SMART" id="SM00365">
    <property type="entry name" value="LRR_SD22"/>
    <property type="match status" value="5"/>
</dbReference>
<evidence type="ECO:0000256" key="2">
    <source>
        <dbReference type="ARBA" id="ARBA00022737"/>
    </source>
</evidence>
<sequence>MSRKTEATSCTEALRAFEQKSGESPFTAKHLKLWFQKPPIMDMTDVLSKCKECVQLSLSTNAIRRIDSISGMDKLEILSLSRNNIRKIENLSGVAGTLKELWISYNHIDSTHGVEELTSLKVFCAGNNKIDKWPEITRLATLPALEELYLVGNPIEIRESESKTWRTKVLKQLPKLKKLDGIPVTVEELEAAGVL</sequence>
<dbReference type="InterPro" id="IPR001611">
    <property type="entry name" value="Leu-rich_rpt"/>
</dbReference>
<evidence type="ECO:0000256" key="1">
    <source>
        <dbReference type="ARBA" id="ARBA00022614"/>
    </source>
</evidence>
<name>A0ABQ5KV80_9EUKA</name>
<evidence type="ECO:0000313" key="3">
    <source>
        <dbReference type="EMBL" id="GKT36360.1"/>
    </source>
</evidence>
<keyword evidence="1" id="KW-0433">Leucine-rich repeat</keyword>
<evidence type="ECO:0000313" key="4">
    <source>
        <dbReference type="Proteomes" id="UP001057375"/>
    </source>
</evidence>
<keyword evidence="4" id="KW-1185">Reference proteome</keyword>
<dbReference type="Proteomes" id="UP001057375">
    <property type="component" value="Unassembled WGS sequence"/>
</dbReference>
<gene>
    <name evidence="3" type="ORF">ADUPG1_009340</name>
</gene>
<protein>
    <submittedName>
        <fullName evidence="3">Unnamed protein product</fullName>
    </submittedName>
</protein>
<proteinExistence type="predicted"/>
<reference evidence="3" key="1">
    <citation type="submission" date="2022-03" db="EMBL/GenBank/DDBJ databases">
        <title>Draft genome sequence of Aduncisulcus paluster, a free-living microaerophilic Fornicata.</title>
        <authorList>
            <person name="Yuyama I."/>
            <person name="Kume K."/>
            <person name="Tamura T."/>
            <person name="Inagaki Y."/>
            <person name="Hashimoto T."/>
        </authorList>
    </citation>
    <scope>NUCLEOTIDE SEQUENCE</scope>
    <source>
        <strain evidence="3">NY0171</strain>
    </source>
</reference>